<dbReference type="EMBL" id="JAOTLW010000009">
    <property type="protein sequence ID" value="MDI5831964.1"/>
    <property type="molecule type" value="Genomic_DNA"/>
</dbReference>
<accession>A0ABT6UBV3</accession>
<feature type="domain" description="DUF7380" evidence="1">
    <location>
        <begin position="5"/>
        <end position="135"/>
    </location>
</feature>
<dbReference type="InterPro" id="IPR055804">
    <property type="entry name" value="DUF7380"/>
</dbReference>
<evidence type="ECO:0000313" key="2">
    <source>
        <dbReference type="EMBL" id="MDI5831964.1"/>
    </source>
</evidence>
<organism evidence="2 3">
    <name type="scientific">Shewanella xiamenensis</name>
    <dbReference type="NCBI Taxonomy" id="332186"/>
    <lineage>
        <taxon>Bacteria</taxon>
        <taxon>Pseudomonadati</taxon>
        <taxon>Pseudomonadota</taxon>
        <taxon>Gammaproteobacteria</taxon>
        <taxon>Alteromonadales</taxon>
        <taxon>Shewanellaceae</taxon>
        <taxon>Shewanella</taxon>
    </lineage>
</organism>
<protein>
    <recommendedName>
        <fullName evidence="1">DUF7380 domain-containing protein</fullName>
    </recommendedName>
</protein>
<keyword evidence="3" id="KW-1185">Reference proteome</keyword>
<dbReference type="RefSeq" id="WP_240293019.1">
    <property type="nucleotide sequence ID" value="NZ_CP092630.1"/>
</dbReference>
<dbReference type="Pfam" id="PF24098">
    <property type="entry name" value="DUF7380"/>
    <property type="match status" value="1"/>
</dbReference>
<name>A0ABT6UBV3_9GAMM</name>
<sequence>MSIQEVEVTLEELQSLDQDQILNACKSPVYYELESAFGSIKDSNAAKLLSAACSMHLKPENPKAPFSPKFIMQDRRGLIANDFSKESLNSLSQFCSFVTIPELQARLADISWVTKVGSVEHAYMAIEAYLESAKNY</sequence>
<comment type="caution">
    <text evidence="2">The sequence shown here is derived from an EMBL/GenBank/DDBJ whole genome shotgun (WGS) entry which is preliminary data.</text>
</comment>
<reference evidence="2 3" key="1">
    <citation type="submission" date="2022-09" db="EMBL/GenBank/DDBJ databases">
        <title>The outer-membrane cytochrome OmcA is essential for infection of Shewanella oneidensis by a zebrafish-associated bacteriophage.</title>
        <authorList>
            <person name="Grenfell A.W."/>
            <person name="Intile P."/>
            <person name="Mcfarlane J."/>
            <person name="Leung D."/>
            <person name="Abdalla K."/>
            <person name="Wold M."/>
            <person name="Kees E."/>
            <person name="Gralnick J."/>
        </authorList>
    </citation>
    <scope>NUCLEOTIDE SEQUENCE [LARGE SCALE GENOMIC DNA]</scope>
    <source>
        <strain evidence="2 3">NF-5</strain>
    </source>
</reference>
<evidence type="ECO:0000259" key="1">
    <source>
        <dbReference type="Pfam" id="PF24098"/>
    </source>
</evidence>
<proteinExistence type="predicted"/>
<gene>
    <name evidence="2" type="ORF">ODY93_10340</name>
</gene>
<dbReference type="Proteomes" id="UP001159075">
    <property type="component" value="Unassembled WGS sequence"/>
</dbReference>
<evidence type="ECO:0000313" key="3">
    <source>
        <dbReference type="Proteomes" id="UP001159075"/>
    </source>
</evidence>